<name>A0A2W5U1R4_CERSP</name>
<reference evidence="2 3" key="1">
    <citation type="submission" date="2017-08" db="EMBL/GenBank/DDBJ databases">
        <title>Infants hospitalized years apart are colonized by the same room-sourced microbial strains.</title>
        <authorList>
            <person name="Brooks B."/>
            <person name="Olm M.R."/>
            <person name="Firek B.A."/>
            <person name="Baker R."/>
            <person name="Thomas B.C."/>
            <person name="Morowitz M.J."/>
            <person name="Banfield J.F."/>
        </authorList>
    </citation>
    <scope>NUCLEOTIDE SEQUENCE [LARGE SCALE GENOMIC DNA]</scope>
    <source>
        <strain evidence="2">S2_003_000_R2_11</strain>
    </source>
</reference>
<feature type="domain" description="YjiS-like" evidence="1">
    <location>
        <begin position="27"/>
        <end position="61"/>
    </location>
</feature>
<dbReference type="Proteomes" id="UP000248975">
    <property type="component" value="Unassembled WGS sequence"/>
</dbReference>
<evidence type="ECO:0000313" key="3">
    <source>
        <dbReference type="Proteomes" id="UP000248975"/>
    </source>
</evidence>
<evidence type="ECO:0000259" key="1">
    <source>
        <dbReference type="Pfam" id="PF06568"/>
    </source>
</evidence>
<sequence length="71" mass="7981">MAYVNASRAASGSFSDRLNALLASLKEAAVRRQMYTRTYRELNSLTERELGDLGIHRSMIREISLEAAYGK</sequence>
<evidence type="ECO:0000313" key="2">
    <source>
        <dbReference type="EMBL" id="PZQ97203.1"/>
    </source>
</evidence>
<organism evidence="2 3">
    <name type="scientific">Cereibacter sphaeroides</name>
    <name type="common">Rhodobacter sphaeroides</name>
    <dbReference type="NCBI Taxonomy" id="1063"/>
    <lineage>
        <taxon>Bacteria</taxon>
        <taxon>Pseudomonadati</taxon>
        <taxon>Pseudomonadota</taxon>
        <taxon>Alphaproteobacteria</taxon>
        <taxon>Rhodobacterales</taxon>
        <taxon>Paracoccaceae</taxon>
        <taxon>Cereibacter</taxon>
    </lineage>
</organism>
<gene>
    <name evidence="2" type="ORF">DI533_14870</name>
</gene>
<proteinExistence type="predicted"/>
<accession>A0A2W5U1R4</accession>
<comment type="caution">
    <text evidence="2">The sequence shown here is derived from an EMBL/GenBank/DDBJ whole genome shotgun (WGS) entry which is preliminary data.</text>
</comment>
<dbReference type="AlphaFoldDB" id="A0A2W5U1R4"/>
<protein>
    <recommendedName>
        <fullName evidence="1">YjiS-like domain-containing protein</fullName>
    </recommendedName>
</protein>
<dbReference type="Pfam" id="PF06568">
    <property type="entry name" value="YjiS-like"/>
    <property type="match status" value="1"/>
</dbReference>
<dbReference type="EMBL" id="QFQS01000003">
    <property type="protein sequence ID" value="PZQ97203.1"/>
    <property type="molecule type" value="Genomic_DNA"/>
</dbReference>
<dbReference type="InterPro" id="IPR009506">
    <property type="entry name" value="YjiS-like"/>
</dbReference>